<dbReference type="SUPFAM" id="SSF101262">
    <property type="entry name" value="Methenyltetrahydrofolate cyclohydrolase-like"/>
    <property type="match status" value="1"/>
</dbReference>
<sequence>MSESLWARPASDLLASTASAAPTPGGGSIAAITGAFGVGLIQMAVAVTGDAALDAQAARLEQLQAEIAPAADGDVHDFGELMSAYRLPRGDDAEREARSREIERTSTAATERPLSLVETFAAAIALSHELEPLVKPGVVSDVLAGRDIVIGAARAAVRTADINIDQLDRLGSAAAPQLRARRDAAAAAVEAGL</sequence>
<dbReference type="Pfam" id="PF04961">
    <property type="entry name" value="FTCD_C"/>
    <property type="match status" value="1"/>
</dbReference>
<feature type="domain" description="Cyclodeaminase/cyclohydrolase" evidence="1">
    <location>
        <begin position="11"/>
        <end position="168"/>
    </location>
</feature>
<dbReference type="Proteomes" id="UP001415169">
    <property type="component" value="Unassembled WGS sequence"/>
</dbReference>
<reference evidence="2" key="1">
    <citation type="journal article" date="2014" name="Int. J. Syst. Evol. Microbiol.">
        <title>Complete genome of a new Firmicutes species belonging to the dominant human colonic microbiota ('Ruminococcus bicirculans') reveals two chromosomes and a selective capacity to utilize plant glucans.</title>
        <authorList>
            <consortium name="NISC Comparative Sequencing Program"/>
            <person name="Wegmann U."/>
            <person name="Louis P."/>
            <person name="Goesmann A."/>
            <person name="Henrissat B."/>
            <person name="Duncan S.H."/>
            <person name="Flint H.J."/>
        </authorList>
    </citation>
    <scope>NUCLEOTIDE SEQUENCE</scope>
    <source>
        <strain evidence="2">JCM 17590</strain>
    </source>
</reference>
<comment type="caution">
    <text evidence="2">The sequence shown here is derived from an EMBL/GenBank/DDBJ whole genome shotgun (WGS) entry which is preliminary data.</text>
</comment>
<reference evidence="2" key="2">
    <citation type="submission" date="2023-12" db="EMBL/GenBank/DDBJ databases">
        <authorList>
            <person name="Sun Q."/>
            <person name="Inoue M."/>
        </authorList>
    </citation>
    <scope>NUCLEOTIDE SEQUENCE</scope>
    <source>
        <strain evidence="2">JCM 17590</strain>
    </source>
</reference>
<evidence type="ECO:0000313" key="2">
    <source>
        <dbReference type="EMBL" id="GAA4154211.1"/>
    </source>
</evidence>
<accession>A0ABP7ZD97</accession>
<dbReference type="InterPro" id="IPR007044">
    <property type="entry name" value="Cyclodeamin/CycHdrlase"/>
</dbReference>
<name>A0ABP7ZD97_9MICO</name>
<dbReference type="Gene3D" id="1.20.120.680">
    <property type="entry name" value="Formiminotetrahydrofolate cyclodeaminase monomer, up-and-down helical bundle"/>
    <property type="match status" value="1"/>
</dbReference>
<evidence type="ECO:0000313" key="3">
    <source>
        <dbReference type="Proteomes" id="UP001415169"/>
    </source>
</evidence>
<proteinExistence type="predicted"/>
<protein>
    <submittedName>
        <fullName evidence="2">Cyclodeaminase/cyclohydrolase family protein</fullName>
    </submittedName>
</protein>
<dbReference type="RefSeq" id="WP_344789825.1">
    <property type="nucleotide sequence ID" value="NZ_BAABBV010000001.1"/>
</dbReference>
<organism evidence="2 3">
    <name type="scientific">Gryllotalpicola daejeonensis</name>
    <dbReference type="NCBI Taxonomy" id="993087"/>
    <lineage>
        <taxon>Bacteria</taxon>
        <taxon>Bacillati</taxon>
        <taxon>Actinomycetota</taxon>
        <taxon>Actinomycetes</taxon>
        <taxon>Micrococcales</taxon>
        <taxon>Microbacteriaceae</taxon>
        <taxon>Gryllotalpicola</taxon>
    </lineage>
</organism>
<dbReference type="InterPro" id="IPR036178">
    <property type="entry name" value="Formintransfe-cycloase-like_sf"/>
</dbReference>
<gene>
    <name evidence="2" type="ORF">GCM10022286_01470</name>
</gene>
<evidence type="ECO:0000259" key="1">
    <source>
        <dbReference type="Pfam" id="PF04961"/>
    </source>
</evidence>
<keyword evidence="3" id="KW-1185">Reference proteome</keyword>
<dbReference type="EMBL" id="BAABBV010000001">
    <property type="protein sequence ID" value="GAA4154211.1"/>
    <property type="molecule type" value="Genomic_DNA"/>
</dbReference>